<dbReference type="EMBL" id="JAMXFF010000040">
    <property type="protein sequence ID" value="MCT7968977.1"/>
    <property type="molecule type" value="Genomic_DNA"/>
</dbReference>
<organism evidence="1 2">
    <name type="scientific">Laspinema palackyanum D2a</name>
    <dbReference type="NCBI Taxonomy" id="2953684"/>
    <lineage>
        <taxon>Bacteria</taxon>
        <taxon>Bacillati</taxon>
        <taxon>Cyanobacteriota</taxon>
        <taxon>Cyanophyceae</taxon>
        <taxon>Oscillatoriophycideae</taxon>
        <taxon>Oscillatoriales</taxon>
        <taxon>Laspinemataceae</taxon>
        <taxon>Laspinema</taxon>
        <taxon>Laspinema palackyanum</taxon>
    </lineage>
</organism>
<sequence>MQRFNYQRIEHRGLWLSTFPEFEPVSQRIERGDYRSLIVGSGLTIRYQGRLLAKCRGFSSVEQALTWGKNKIDAIVDSL</sequence>
<dbReference type="RefSeq" id="WP_368008459.1">
    <property type="nucleotide sequence ID" value="NZ_JAMXFF010000040.1"/>
</dbReference>
<accession>A0ABT2N012</accession>
<name>A0ABT2N012_9CYAN</name>
<keyword evidence="2" id="KW-1185">Reference proteome</keyword>
<comment type="caution">
    <text evidence="1">The sequence shown here is derived from an EMBL/GenBank/DDBJ whole genome shotgun (WGS) entry which is preliminary data.</text>
</comment>
<evidence type="ECO:0000313" key="1">
    <source>
        <dbReference type="EMBL" id="MCT7968977.1"/>
    </source>
</evidence>
<dbReference type="Proteomes" id="UP001525890">
    <property type="component" value="Unassembled WGS sequence"/>
</dbReference>
<proteinExistence type="predicted"/>
<gene>
    <name evidence="1" type="ORF">NG799_21940</name>
</gene>
<reference evidence="1 2" key="1">
    <citation type="journal article" date="2022" name="Front. Microbiol.">
        <title>High genomic differentiation and limited gene flow indicate recent cryptic speciation within the genus Laspinema (cyanobacteria).</title>
        <authorList>
            <person name="Stanojkovic A."/>
            <person name="Skoupy S."/>
            <person name="Skaloud P."/>
            <person name="Dvorak P."/>
        </authorList>
    </citation>
    <scope>NUCLEOTIDE SEQUENCE [LARGE SCALE GENOMIC DNA]</scope>
    <source>
        <strain evidence="1 2">D2a</strain>
    </source>
</reference>
<evidence type="ECO:0000313" key="2">
    <source>
        <dbReference type="Proteomes" id="UP001525890"/>
    </source>
</evidence>
<protein>
    <submittedName>
        <fullName evidence="1">Uncharacterized protein</fullName>
    </submittedName>
</protein>